<dbReference type="PROSITE" id="PS51643">
    <property type="entry name" value="HD_CAS3"/>
    <property type="match status" value="1"/>
</dbReference>
<evidence type="ECO:0000256" key="4">
    <source>
        <dbReference type="ARBA" id="ARBA00022723"/>
    </source>
</evidence>
<evidence type="ECO:0000256" key="5">
    <source>
        <dbReference type="ARBA" id="ARBA00022741"/>
    </source>
</evidence>
<keyword evidence="6" id="KW-0378">Hydrolase</keyword>
<dbReference type="InterPro" id="IPR038257">
    <property type="entry name" value="CRISPR-assoc_Cas3_HD_sf"/>
</dbReference>
<dbReference type="NCBIfam" id="TIGR01596">
    <property type="entry name" value="cas3_HD"/>
    <property type="match status" value="1"/>
</dbReference>
<evidence type="ECO:0000313" key="11">
    <source>
        <dbReference type="EMBL" id="MFF4524085.1"/>
    </source>
</evidence>
<dbReference type="InterPro" id="IPR006483">
    <property type="entry name" value="CRISPR-assoc_Cas3_HD"/>
</dbReference>
<dbReference type="Pfam" id="PF18395">
    <property type="entry name" value="Cas3_C"/>
    <property type="match status" value="1"/>
</dbReference>
<evidence type="ECO:0000256" key="7">
    <source>
        <dbReference type="ARBA" id="ARBA00022806"/>
    </source>
</evidence>
<evidence type="ECO:0000256" key="6">
    <source>
        <dbReference type="ARBA" id="ARBA00022801"/>
    </source>
</evidence>
<comment type="caution">
    <text evidence="11">The sequence shown here is derived from an EMBL/GenBank/DDBJ whole genome shotgun (WGS) entry which is preliminary data.</text>
</comment>
<evidence type="ECO:0000256" key="2">
    <source>
        <dbReference type="ARBA" id="ARBA00009046"/>
    </source>
</evidence>
<keyword evidence="4" id="KW-0479">Metal-binding</keyword>
<evidence type="ECO:0000259" key="10">
    <source>
        <dbReference type="PROSITE" id="PS51643"/>
    </source>
</evidence>
<dbReference type="CDD" id="cd09641">
    <property type="entry name" value="Cas3''_I"/>
    <property type="match status" value="1"/>
</dbReference>
<keyword evidence="5" id="KW-0547">Nucleotide-binding</keyword>
<protein>
    <submittedName>
        <fullName evidence="11">CRISPR-associated helicase Cas3</fullName>
    </submittedName>
</protein>
<evidence type="ECO:0000256" key="3">
    <source>
        <dbReference type="ARBA" id="ARBA00022722"/>
    </source>
</evidence>
<dbReference type="Gene3D" id="1.10.3210.30">
    <property type="match status" value="1"/>
</dbReference>
<feature type="domain" description="HD Cas3-type" evidence="10">
    <location>
        <begin position="40"/>
        <end position="236"/>
    </location>
</feature>
<sequence>MDTEMRDDATGALDAVRALKLGDDIEGWLGALWGKSASKGGGTANLLLGHLLDTAAVAECMWDHYLAPWMRWRLDQITEGRGKQFFAWICGIHDCGKATPAFQSVDAAGAARVRSAGLTWRTASLKRARWRHDKAGGTLLNKVLGAEWGPDHTRWVWPLVAGHHGAFPDTGVLRSSQATGEHQGRGADWTKVQRALVDVYTRVLGYADVKEVRPVASLTKAEQLALSGLIIMADWIASDHRYFQGNDDLSEISLAKARQRATAGWHALGLRGGWGALPLPAADEDLVRQRFGDQARPFQEQLVSLVRDMPRPGLYVVEAPMGEGKTKAALAAAEVLAARFGFDGVFLAMPTQATCDPMYDEILEWVAEFDPVLREQVGLLHGKHRFNRRWKDIWDPSEGDPDDLYGSVDEDDEYGMGPTTMAEERRGPALWFLGKRRGLLSGFAVGTIDQLLYAATRTRHVMLRFAGLAGKVVIVDEVHAADVYMRQFLTEALRWLGQAGVPVILLSATLPPSQRQDLVDAYLSGTLGRSDVHEEVPEPVGYPCVTAASVKDGEPVVRSPEKQVASWRASLPVELSWLPDVSDDGAAVADAVREELVDGGVALVILNSVDRAQSVYLRLRKTIDGEVHLLHGRLCAAHRAERTTDCLAKLGPAAGPKRPRRMVVVATQLAEQSFDADADILITDLAPVDLLLQRIGRLHRHAGTTRPDRMHTPRVLITGVSRDGRKPTPRLLPASEAIYGAFPLLRAAALIRRAAGDVPAARTDETSGTWSVPADVPRLVAEAYGDTDICPDTWRAAEEEARQQAAAKDIKRGEAAQAFLLTARRDWGRPTLAGLHYGGSAGVGEEKDLDAVVRDGKRSVEVVIVRQAPGGYAALDGTRIGVHGEALDERVTEAVLGGTTRLPARFTQVAECELSPLPGWSAHPWLKYTPALVLDEAGAAELGGFYVRYDLELGFIVRRNGR</sequence>
<proteinExistence type="inferred from homology"/>
<keyword evidence="8" id="KW-0067">ATP-binding</keyword>
<evidence type="ECO:0000313" key="12">
    <source>
        <dbReference type="Proteomes" id="UP001602058"/>
    </source>
</evidence>
<gene>
    <name evidence="11" type="primary">cas3</name>
    <name evidence="11" type="ORF">ACFY1D_22095</name>
</gene>
<keyword evidence="3" id="KW-0540">Nuclease</keyword>
<keyword evidence="12" id="KW-1185">Reference proteome</keyword>
<dbReference type="SUPFAM" id="SSF52540">
    <property type="entry name" value="P-loop containing nucleoside triphosphate hydrolases"/>
    <property type="match status" value="1"/>
</dbReference>
<dbReference type="InterPro" id="IPR014001">
    <property type="entry name" value="Helicase_ATP-bd"/>
</dbReference>
<reference evidence="11 12" key="1">
    <citation type="submission" date="2024-10" db="EMBL/GenBank/DDBJ databases">
        <title>The Natural Products Discovery Center: Release of the First 8490 Sequenced Strains for Exploring Actinobacteria Biosynthetic Diversity.</title>
        <authorList>
            <person name="Kalkreuter E."/>
            <person name="Kautsar S.A."/>
            <person name="Yang D."/>
            <person name="Bader C.D."/>
            <person name="Teijaro C.N."/>
            <person name="Fluegel L."/>
            <person name="Davis C.M."/>
            <person name="Simpson J.R."/>
            <person name="Lauterbach L."/>
            <person name="Steele A.D."/>
            <person name="Gui C."/>
            <person name="Meng S."/>
            <person name="Li G."/>
            <person name="Viehrig K."/>
            <person name="Ye F."/>
            <person name="Su P."/>
            <person name="Kiefer A.F."/>
            <person name="Nichols A."/>
            <person name="Cepeda A.J."/>
            <person name="Yan W."/>
            <person name="Fan B."/>
            <person name="Jiang Y."/>
            <person name="Adhikari A."/>
            <person name="Zheng C.-J."/>
            <person name="Schuster L."/>
            <person name="Cowan T.M."/>
            <person name="Smanski M.J."/>
            <person name="Chevrette M.G."/>
            <person name="De Carvalho L.P.S."/>
            <person name="Shen B."/>
        </authorList>
    </citation>
    <scope>NUCLEOTIDE SEQUENCE [LARGE SCALE GENOMIC DNA]</scope>
    <source>
        <strain evidence="11 12">NPDC001390</strain>
    </source>
</reference>
<evidence type="ECO:0000256" key="9">
    <source>
        <dbReference type="ARBA" id="ARBA00023118"/>
    </source>
</evidence>
<keyword evidence="7" id="KW-0347">Helicase</keyword>
<comment type="similarity">
    <text evidence="2">In the central section; belongs to the CRISPR-associated helicase Cas3 family.</text>
</comment>
<dbReference type="InterPro" id="IPR054712">
    <property type="entry name" value="Cas3-like_dom"/>
</dbReference>
<dbReference type="Proteomes" id="UP001602058">
    <property type="component" value="Unassembled WGS sequence"/>
</dbReference>
<dbReference type="Pfam" id="PF18019">
    <property type="entry name" value="Cas3_HD"/>
    <property type="match status" value="1"/>
</dbReference>
<dbReference type="Pfam" id="PF22590">
    <property type="entry name" value="Cas3-like_C_2"/>
    <property type="match status" value="1"/>
</dbReference>
<dbReference type="SMART" id="SM00487">
    <property type="entry name" value="DEXDc"/>
    <property type="match status" value="1"/>
</dbReference>
<dbReference type="InterPro" id="IPR006474">
    <property type="entry name" value="Helicase_Cas3_CRISPR-ass_core"/>
</dbReference>
<dbReference type="NCBIfam" id="TIGR01587">
    <property type="entry name" value="cas3_core"/>
    <property type="match status" value="1"/>
</dbReference>
<keyword evidence="9" id="KW-0051">Antiviral defense</keyword>
<dbReference type="InterPro" id="IPR027417">
    <property type="entry name" value="P-loop_NTPase"/>
</dbReference>
<comment type="similarity">
    <text evidence="1">In the N-terminal section; belongs to the CRISPR-associated nuclease Cas3-HD family.</text>
</comment>
<dbReference type="RefSeq" id="WP_350951460.1">
    <property type="nucleotide sequence ID" value="NZ_JBEOYX010000002.1"/>
</dbReference>
<evidence type="ECO:0000256" key="8">
    <source>
        <dbReference type="ARBA" id="ARBA00022840"/>
    </source>
</evidence>
<evidence type="ECO:0000256" key="1">
    <source>
        <dbReference type="ARBA" id="ARBA00006847"/>
    </source>
</evidence>
<organism evidence="11 12">
    <name type="scientific">Streptomyces bluensis</name>
    <dbReference type="NCBI Taxonomy" id="33897"/>
    <lineage>
        <taxon>Bacteria</taxon>
        <taxon>Bacillati</taxon>
        <taxon>Actinomycetota</taxon>
        <taxon>Actinomycetes</taxon>
        <taxon>Kitasatosporales</taxon>
        <taxon>Streptomycetaceae</taxon>
        <taxon>Streptomyces</taxon>
    </lineage>
</organism>
<name>A0ABW6UKX6_9ACTN</name>
<accession>A0ABW6UKX6</accession>
<dbReference type="Gene3D" id="3.40.50.300">
    <property type="entry name" value="P-loop containing nucleotide triphosphate hydrolases"/>
    <property type="match status" value="2"/>
</dbReference>
<dbReference type="EMBL" id="JBIAWJ010000011">
    <property type="protein sequence ID" value="MFF4524085.1"/>
    <property type="molecule type" value="Genomic_DNA"/>
</dbReference>
<dbReference type="InterPro" id="IPR041372">
    <property type="entry name" value="Cas3_C"/>
</dbReference>